<accession>M3ERY4</accession>
<dbReference type="Proteomes" id="UP000030760">
    <property type="component" value="Unassembled WGS sequence"/>
</dbReference>
<dbReference type="EMBL" id="KB405095">
    <property type="protein sequence ID" value="EMF51848.1"/>
    <property type="molecule type" value="Genomic_DNA"/>
</dbReference>
<name>M3ERY4_9ACTN</name>
<feature type="region of interest" description="Disordered" evidence="1">
    <location>
        <begin position="34"/>
        <end position="60"/>
    </location>
</feature>
<gene>
    <name evidence="2" type="ORF">SBD_6369</name>
</gene>
<proteinExistence type="predicted"/>
<reference evidence="3" key="1">
    <citation type="journal article" date="2013" name="Genome Announc.">
        <title>Draft Genome Sequence of Streptomyces bottropensis ATCC 25435, a Bottromycin-Producing Actinomycete.</title>
        <authorList>
            <person name="Zhang H."/>
            <person name="Zhou W."/>
            <person name="Zhuang Y."/>
            <person name="Liang X."/>
            <person name="Liu T."/>
        </authorList>
    </citation>
    <scope>NUCLEOTIDE SEQUENCE [LARGE SCALE GENOMIC DNA]</scope>
    <source>
        <strain evidence="3">ATCC 25435</strain>
    </source>
</reference>
<evidence type="ECO:0000313" key="2">
    <source>
        <dbReference type="EMBL" id="EMF51848.1"/>
    </source>
</evidence>
<organism evidence="2 3">
    <name type="scientific">Streptomyces bottropensis ATCC 25435</name>
    <dbReference type="NCBI Taxonomy" id="1054862"/>
    <lineage>
        <taxon>Bacteria</taxon>
        <taxon>Bacillati</taxon>
        <taxon>Actinomycetota</taxon>
        <taxon>Actinomycetes</taxon>
        <taxon>Kitasatosporales</taxon>
        <taxon>Streptomycetaceae</taxon>
        <taxon>Streptomyces</taxon>
    </lineage>
</organism>
<protein>
    <submittedName>
        <fullName evidence="2">Uncharacterized protein</fullName>
    </submittedName>
</protein>
<dbReference type="AlphaFoldDB" id="M3ERY4"/>
<evidence type="ECO:0000256" key="1">
    <source>
        <dbReference type="SAM" id="MobiDB-lite"/>
    </source>
</evidence>
<sequence>MHRAGFLPRHKMAHGVVAAEKGPGLVRTFLAGAGKAAGDRAAQRPSPQSLLGPSATGKAK</sequence>
<evidence type="ECO:0000313" key="3">
    <source>
        <dbReference type="Proteomes" id="UP000030760"/>
    </source>
</evidence>